<feature type="transmembrane region" description="Helical" evidence="12">
    <location>
        <begin position="27"/>
        <end position="49"/>
    </location>
</feature>
<feature type="transmembrane region" description="Helical" evidence="12">
    <location>
        <begin position="150"/>
        <end position="171"/>
    </location>
</feature>
<evidence type="ECO:0000259" key="13">
    <source>
        <dbReference type="Pfam" id="PF00520"/>
    </source>
</evidence>
<dbReference type="PRINTS" id="PR00169">
    <property type="entry name" value="KCHANNEL"/>
</dbReference>
<protein>
    <submittedName>
        <fullName evidence="14">Ion transporter</fullName>
    </submittedName>
</protein>
<evidence type="ECO:0000256" key="1">
    <source>
        <dbReference type="ARBA" id="ARBA00004141"/>
    </source>
</evidence>
<keyword evidence="15" id="KW-1185">Reference proteome</keyword>
<evidence type="ECO:0000256" key="5">
    <source>
        <dbReference type="ARBA" id="ARBA00022826"/>
    </source>
</evidence>
<comment type="subcellular location">
    <subcellularLocation>
        <location evidence="1">Membrane</location>
        <topology evidence="1">Multi-pass membrane protein</topology>
    </subcellularLocation>
</comment>
<dbReference type="Pfam" id="PF00520">
    <property type="entry name" value="Ion_trans"/>
    <property type="match status" value="1"/>
</dbReference>
<keyword evidence="6" id="KW-0851">Voltage-gated channel</keyword>
<dbReference type="InterPro" id="IPR005821">
    <property type="entry name" value="Ion_trans_dom"/>
</dbReference>
<proteinExistence type="predicted"/>
<keyword evidence="4 12" id="KW-0812">Transmembrane</keyword>
<dbReference type="GO" id="GO:0005249">
    <property type="term" value="F:voltage-gated potassium channel activity"/>
    <property type="evidence" value="ECO:0007669"/>
    <property type="project" value="InterPro"/>
</dbReference>
<keyword evidence="2" id="KW-0813">Transport</keyword>
<evidence type="ECO:0000256" key="12">
    <source>
        <dbReference type="SAM" id="Phobius"/>
    </source>
</evidence>
<keyword evidence="8 12" id="KW-1133">Transmembrane helix</keyword>
<evidence type="ECO:0000256" key="4">
    <source>
        <dbReference type="ARBA" id="ARBA00022692"/>
    </source>
</evidence>
<feature type="transmembrane region" description="Helical" evidence="12">
    <location>
        <begin position="209"/>
        <end position="235"/>
    </location>
</feature>
<evidence type="ECO:0000256" key="10">
    <source>
        <dbReference type="ARBA" id="ARBA00023136"/>
    </source>
</evidence>
<keyword evidence="11" id="KW-0407">Ion channel</keyword>
<sequence>MSNAELKKKLYDIIFGTEPGPGRIFDVALIVIIIASILALFLDSVASIHEQFGDILFGAELLFTVLFTLEYLARIYCSPNRRAYLTSFFGIIDLIATLPTYLAMLVPGAQHLLVIRIFRVLRVFRILKLFHYVAEANVLMRSLVSARHKISVFLMSVTTLVIVFGSLMYLVEGPENGFSSLPRSIYWAIVTVTTVGYGDIAPHTTLGQAIAALAMITSYAIIAIPTGILSAELIYESQRKMQRMQCPGCARRAHDSDARFCKHCGTALPAAAIKPEATASETQSSE</sequence>
<keyword evidence="7" id="KW-0630">Potassium</keyword>
<keyword evidence="10 12" id="KW-0472">Membrane</keyword>
<reference evidence="14" key="1">
    <citation type="submission" date="2020-09" db="EMBL/GenBank/DDBJ databases">
        <authorList>
            <person name="Yoon J.-W."/>
        </authorList>
    </citation>
    <scope>NUCLEOTIDE SEQUENCE</scope>
    <source>
        <strain evidence="14">KMU-158</strain>
    </source>
</reference>
<evidence type="ECO:0000256" key="7">
    <source>
        <dbReference type="ARBA" id="ARBA00022958"/>
    </source>
</evidence>
<dbReference type="AlphaFoldDB" id="A0A927C2D9"/>
<evidence type="ECO:0000256" key="8">
    <source>
        <dbReference type="ARBA" id="ARBA00022989"/>
    </source>
</evidence>
<accession>A0A927C2D9</accession>
<dbReference type="GO" id="GO:0008076">
    <property type="term" value="C:voltage-gated potassium channel complex"/>
    <property type="evidence" value="ECO:0007669"/>
    <property type="project" value="InterPro"/>
</dbReference>
<dbReference type="PANTHER" id="PTHR11537">
    <property type="entry name" value="VOLTAGE-GATED POTASSIUM CHANNEL"/>
    <property type="match status" value="1"/>
</dbReference>
<dbReference type="EMBL" id="JACXLD010000002">
    <property type="protein sequence ID" value="MBD2858531.1"/>
    <property type="molecule type" value="Genomic_DNA"/>
</dbReference>
<feature type="transmembrane region" description="Helical" evidence="12">
    <location>
        <begin position="85"/>
        <end position="106"/>
    </location>
</feature>
<feature type="transmembrane region" description="Helical" evidence="12">
    <location>
        <begin position="55"/>
        <end position="73"/>
    </location>
</feature>
<evidence type="ECO:0000256" key="11">
    <source>
        <dbReference type="ARBA" id="ARBA00023303"/>
    </source>
</evidence>
<dbReference type="Proteomes" id="UP000610558">
    <property type="component" value="Unassembled WGS sequence"/>
</dbReference>
<comment type="caution">
    <text evidence="14">The sequence shown here is derived from an EMBL/GenBank/DDBJ whole genome shotgun (WGS) entry which is preliminary data.</text>
</comment>
<dbReference type="InterPro" id="IPR028325">
    <property type="entry name" value="VG_K_chnl"/>
</dbReference>
<evidence type="ECO:0000256" key="2">
    <source>
        <dbReference type="ARBA" id="ARBA00022448"/>
    </source>
</evidence>
<dbReference type="Gene3D" id="1.10.287.70">
    <property type="match status" value="1"/>
</dbReference>
<dbReference type="GO" id="GO:0001508">
    <property type="term" value="P:action potential"/>
    <property type="evidence" value="ECO:0007669"/>
    <property type="project" value="TreeGrafter"/>
</dbReference>
<gene>
    <name evidence="14" type="ORF">IB286_05865</name>
</gene>
<organism evidence="14 15">
    <name type="scientific">Spongiibacter pelagi</name>
    <dbReference type="NCBI Taxonomy" id="2760804"/>
    <lineage>
        <taxon>Bacteria</taxon>
        <taxon>Pseudomonadati</taxon>
        <taxon>Pseudomonadota</taxon>
        <taxon>Gammaproteobacteria</taxon>
        <taxon>Cellvibrionales</taxon>
        <taxon>Spongiibacteraceae</taxon>
        <taxon>Spongiibacter</taxon>
    </lineage>
</organism>
<evidence type="ECO:0000313" key="15">
    <source>
        <dbReference type="Proteomes" id="UP000610558"/>
    </source>
</evidence>
<keyword evidence="5" id="KW-0631">Potassium channel</keyword>
<keyword evidence="9" id="KW-0406">Ion transport</keyword>
<name>A0A927C2D9_9GAMM</name>
<evidence type="ECO:0000256" key="6">
    <source>
        <dbReference type="ARBA" id="ARBA00022882"/>
    </source>
</evidence>
<evidence type="ECO:0000313" key="14">
    <source>
        <dbReference type="EMBL" id="MBD2858531.1"/>
    </source>
</evidence>
<dbReference type="PANTHER" id="PTHR11537:SF254">
    <property type="entry name" value="POTASSIUM VOLTAGE-GATED CHANNEL PROTEIN SHAB"/>
    <property type="match status" value="1"/>
</dbReference>
<evidence type="ECO:0000256" key="9">
    <source>
        <dbReference type="ARBA" id="ARBA00023065"/>
    </source>
</evidence>
<evidence type="ECO:0000256" key="3">
    <source>
        <dbReference type="ARBA" id="ARBA00022538"/>
    </source>
</evidence>
<dbReference type="RefSeq" id="WP_190763437.1">
    <property type="nucleotide sequence ID" value="NZ_JACXLD010000002.1"/>
</dbReference>
<feature type="domain" description="Ion transport" evidence="13">
    <location>
        <begin position="23"/>
        <end position="233"/>
    </location>
</feature>
<dbReference type="Gene3D" id="1.20.120.350">
    <property type="entry name" value="Voltage-gated potassium channels. Chain C"/>
    <property type="match status" value="1"/>
</dbReference>
<dbReference type="SUPFAM" id="SSF81324">
    <property type="entry name" value="Voltage-gated potassium channels"/>
    <property type="match status" value="1"/>
</dbReference>
<keyword evidence="3" id="KW-0633">Potassium transport</keyword>
<dbReference type="InterPro" id="IPR027359">
    <property type="entry name" value="Volt_channel_dom_sf"/>
</dbReference>